<feature type="coiled-coil region" evidence="1">
    <location>
        <begin position="63"/>
        <end position="97"/>
    </location>
</feature>
<dbReference type="CTD" id="80178"/>
<dbReference type="RefSeq" id="XP_020663843.2">
    <property type="nucleotide sequence ID" value="XM_020808184.2"/>
</dbReference>
<dbReference type="PANTHER" id="PTHR14870:SF1">
    <property type="entry name" value="TUBULIN EPSILON AND DELTA COMPLEX PROTEIN 2"/>
    <property type="match status" value="1"/>
</dbReference>
<protein>
    <submittedName>
        <fullName evidence="4">Tubulin epsilon and delta complex protein 2 isoform X1</fullName>
    </submittedName>
</protein>
<dbReference type="AlphaFoldDB" id="A0A6J0UV69"/>
<feature type="region of interest" description="Disordered" evidence="2">
    <location>
        <begin position="137"/>
        <end position="329"/>
    </location>
</feature>
<dbReference type="InParanoid" id="A0A6J0UV69"/>
<feature type="compositionally biased region" description="Low complexity" evidence="2">
    <location>
        <begin position="316"/>
        <end position="329"/>
    </location>
</feature>
<dbReference type="KEGG" id="pvt:110086923"/>
<dbReference type="OrthoDB" id="9939072at2759"/>
<dbReference type="InterPro" id="IPR031518">
    <property type="entry name" value="DUF4693"/>
</dbReference>
<proteinExistence type="predicted"/>
<feature type="region of interest" description="Disordered" evidence="2">
    <location>
        <begin position="98"/>
        <end position="121"/>
    </location>
</feature>
<accession>A0A6J0UV69</accession>
<reference evidence="4" key="1">
    <citation type="submission" date="2025-08" db="UniProtKB">
        <authorList>
            <consortium name="RefSeq"/>
        </authorList>
    </citation>
    <scope>IDENTIFICATION</scope>
</reference>
<evidence type="ECO:0000256" key="1">
    <source>
        <dbReference type="SAM" id="Coils"/>
    </source>
</evidence>
<feature type="compositionally biased region" description="Basic and acidic residues" evidence="2">
    <location>
        <begin position="105"/>
        <end position="121"/>
    </location>
</feature>
<feature type="compositionally biased region" description="Basic and acidic residues" evidence="2">
    <location>
        <begin position="147"/>
        <end position="159"/>
    </location>
</feature>
<feature type="compositionally biased region" description="Polar residues" evidence="2">
    <location>
        <begin position="177"/>
        <end position="194"/>
    </location>
</feature>
<evidence type="ECO:0000256" key="2">
    <source>
        <dbReference type="SAM" id="MobiDB-lite"/>
    </source>
</evidence>
<dbReference type="PANTHER" id="PTHR14870">
    <property type="entry name" value="TUBULIN EPSILON AND DELTA COMPLEX PROTEIN 2"/>
    <property type="match status" value="1"/>
</dbReference>
<evidence type="ECO:0000313" key="4">
    <source>
        <dbReference type="RefSeq" id="XP_020663843.2"/>
    </source>
</evidence>
<dbReference type="Proteomes" id="UP001652642">
    <property type="component" value="Chromosome 13"/>
</dbReference>
<keyword evidence="3" id="KW-1185">Reference proteome</keyword>
<gene>
    <name evidence="4" type="primary">TEDC2</name>
</gene>
<keyword evidence="1" id="KW-0175">Coiled coil</keyword>
<evidence type="ECO:0000313" key="3">
    <source>
        <dbReference type="Proteomes" id="UP001652642"/>
    </source>
</evidence>
<sequence length="578" mass="62552">MVGNLSSLPSSPPRVRLLREARDSNRSPSGSAWWEPFLGLGLRFWPPCPLALMLPAGCAPRLTALLTQALEDCTEQKQKLQQNLMRCQALLRNWNSEAPENLNAEENKTAKPESETSAKDCEELELLNKALEKALRVRTKFQQPPPGRKEATQVAKRDPVAIASLKQQADPSKESTSKAAQVSSVSQKPGSSKKPTAYMLKAPYRTDPVVKRPQAKMSAALSSRLSKVPGRRRPPKGAVSPKAKLRGKTRQGPCENTCVTAQPGKQLGSCSAKPGRSSVDSMGGGDFAGADSPLAKAQRDCSSAPVESGALQSPAGGSTLGTTGPTSKTFTLGEKGSLLELPLPYRKAFTRYTRLLEKCGVCQTSPTAAAAKGHFMEKLQATFLSPSLAFSPAEVREELARIREVCSVVREGMDSEISASQGENPTWERQYESLLTVEGLQSIIKECLDKVHQLREAMESHSKLLPAGTACGEKCSSGCCASLGKQRCWEATTVGPPPLLVYSSLKELKEMEALKLNIARLHQQLEIQKAMEAELLPLLEPGRLPEGTEASLYRAISTLLCEGSETFPVLVKDEELFS</sequence>
<organism evidence="3 4">
    <name type="scientific">Pogona vitticeps</name>
    <name type="common">central bearded dragon</name>
    <dbReference type="NCBI Taxonomy" id="103695"/>
    <lineage>
        <taxon>Eukaryota</taxon>
        <taxon>Metazoa</taxon>
        <taxon>Chordata</taxon>
        <taxon>Craniata</taxon>
        <taxon>Vertebrata</taxon>
        <taxon>Euteleostomi</taxon>
        <taxon>Lepidosauria</taxon>
        <taxon>Squamata</taxon>
        <taxon>Bifurcata</taxon>
        <taxon>Unidentata</taxon>
        <taxon>Episquamata</taxon>
        <taxon>Toxicofera</taxon>
        <taxon>Iguania</taxon>
        <taxon>Acrodonta</taxon>
        <taxon>Agamidae</taxon>
        <taxon>Amphibolurinae</taxon>
        <taxon>Pogona</taxon>
    </lineage>
</organism>
<name>A0A6J0UV69_9SAUR</name>
<dbReference type="GeneID" id="110086923"/>
<dbReference type="Pfam" id="PF15764">
    <property type="entry name" value="DUF4693"/>
    <property type="match status" value="1"/>
</dbReference>